<accession>G3VFY9</accession>
<keyword evidence="7" id="KW-0677">Repeat</keyword>
<evidence type="ECO:0000256" key="9">
    <source>
        <dbReference type="ARBA" id="ARBA00022989"/>
    </source>
</evidence>
<evidence type="ECO:0000256" key="8">
    <source>
        <dbReference type="ARBA" id="ARBA00022837"/>
    </source>
</evidence>
<reference evidence="19" key="3">
    <citation type="submission" date="2025-09" db="UniProtKB">
        <authorList>
            <consortium name="Ensembl"/>
        </authorList>
    </citation>
    <scope>IDENTIFICATION</scope>
</reference>
<dbReference type="Ensembl" id="ENSSHAT00000002116.2">
    <property type="protein sequence ID" value="ENSSHAP00000002093.2"/>
    <property type="gene ID" value="ENSSHAG00000001861.2"/>
</dbReference>
<dbReference type="SUPFAM" id="SSF57196">
    <property type="entry name" value="EGF/Laminin"/>
    <property type="match status" value="1"/>
</dbReference>
<keyword evidence="12" id="KW-0325">Glycoprotein</keyword>
<dbReference type="GO" id="GO:0004930">
    <property type="term" value="F:G protein-coupled receptor activity"/>
    <property type="evidence" value="ECO:0007669"/>
    <property type="project" value="InterPro"/>
</dbReference>
<evidence type="ECO:0008006" key="21">
    <source>
        <dbReference type="Google" id="ProtNLM"/>
    </source>
</evidence>
<feature type="transmembrane region" description="Helical" evidence="14">
    <location>
        <begin position="382"/>
        <end position="406"/>
    </location>
</feature>
<dbReference type="InterPro" id="IPR000742">
    <property type="entry name" value="EGF"/>
</dbReference>
<feature type="transmembrane region" description="Helical" evidence="14">
    <location>
        <begin position="464"/>
        <end position="490"/>
    </location>
</feature>
<keyword evidence="8" id="KW-0106">Calcium</keyword>
<feature type="transmembrane region" description="Helical" evidence="14">
    <location>
        <begin position="526"/>
        <end position="549"/>
    </location>
</feature>
<dbReference type="Pfam" id="PF07645">
    <property type="entry name" value="EGF_CA"/>
    <property type="match status" value="1"/>
</dbReference>
<dbReference type="GO" id="GO:0007166">
    <property type="term" value="P:cell surface receptor signaling pathway"/>
    <property type="evidence" value="ECO:0007669"/>
    <property type="project" value="InterPro"/>
</dbReference>
<organism evidence="19 20">
    <name type="scientific">Sarcophilus harrisii</name>
    <name type="common">Tasmanian devil</name>
    <name type="synonym">Sarcophilus laniarius</name>
    <dbReference type="NCBI Taxonomy" id="9305"/>
    <lineage>
        <taxon>Eukaryota</taxon>
        <taxon>Metazoa</taxon>
        <taxon>Chordata</taxon>
        <taxon>Craniata</taxon>
        <taxon>Vertebrata</taxon>
        <taxon>Euteleostomi</taxon>
        <taxon>Mammalia</taxon>
        <taxon>Metatheria</taxon>
        <taxon>Dasyuromorphia</taxon>
        <taxon>Dasyuridae</taxon>
        <taxon>Sarcophilus</taxon>
    </lineage>
</organism>
<keyword evidence="11" id="KW-1015">Disulfide bond</keyword>
<dbReference type="FunFam" id="2.10.25.10:FF:000177">
    <property type="entry name" value="Adhesion G protein-coupled receptor E2"/>
    <property type="match status" value="1"/>
</dbReference>
<dbReference type="Pfam" id="PF00002">
    <property type="entry name" value="7tm_2"/>
    <property type="match status" value="1"/>
</dbReference>
<dbReference type="PANTHER" id="PTHR12011">
    <property type="entry name" value="ADHESION G-PROTEIN COUPLED RECEPTOR"/>
    <property type="match status" value="1"/>
</dbReference>
<dbReference type="Gene3D" id="1.20.1070.10">
    <property type="entry name" value="Rhodopsin 7-helix transmembrane proteins"/>
    <property type="match status" value="1"/>
</dbReference>
<feature type="transmembrane region" description="Helical" evidence="14">
    <location>
        <begin position="314"/>
        <end position="339"/>
    </location>
</feature>
<comment type="subcellular location">
    <subcellularLocation>
        <location evidence="1">Cell membrane</location>
        <topology evidence="1">Multi-pass membrane protein</topology>
    </subcellularLocation>
</comment>
<dbReference type="Pfam" id="PF01825">
    <property type="entry name" value="GPS"/>
    <property type="match status" value="1"/>
</dbReference>
<dbReference type="AlphaFoldDB" id="G3VFY9"/>
<feature type="signal peptide" evidence="15">
    <location>
        <begin position="1"/>
        <end position="21"/>
    </location>
</feature>
<dbReference type="InterPro" id="IPR046338">
    <property type="entry name" value="GAIN_dom_sf"/>
</dbReference>
<evidence type="ECO:0000256" key="15">
    <source>
        <dbReference type="SAM" id="SignalP"/>
    </source>
</evidence>
<dbReference type="InterPro" id="IPR057244">
    <property type="entry name" value="GAIN_B"/>
</dbReference>
<evidence type="ECO:0000256" key="10">
    <source>
        <dbReference type="ARBA" id="ARBA00023136"/>
    </source>
</evidence>
<dbReference type="SMART" id="SM00179">
    <property type="entry name" value="EGF_CA"/>
    <property type="match status" value="1"/>
</dbReference>
<evidence type="ECO:0000256" key="12">
    <source>
        <dbReference type="ARBA" id="ARBA00023180"/>
    </source>
</evidence>
<keyword evidence="5 14" id="KW-0812">Transmembrane</keyword>
<dbReference type="HOGENOM" id="CLU_002753_3_7_1"/>
<evidence type="ECO:0000256" key="7">
    <source>
        <dbReference type="ARBA" id="ARBA00022737"/>
    </source>
</evidence>
<keyword evidence="10 14" id="KW-0472">Membrane</keyword>
<feature type="chain" id="PRO_5029858080" description="Adhesion G protein-coupled receptor E3" evidence="15">
    <location>
        <begin position="22"/>
        <end position="600"/>
    </location>
</feature>
<keyword evidence="3" id="KW-1003">Cell membrane</keyword>
<dbReference type="eggNOG" id="KOG4193">
    <property type="taxonomic scope" value="Eukaryota"/>
</dbReference>
<evidence type="ECO:0000256" key="11">
    <source>
        <dbReference type="ARBA" id="ARBA00023157"/>
    </source>
</evidence>
<evidence type="ECO:0000256" key="2">
    <source>
        <dbReference type="ARBA" id="ARBA00007343"/>
    </source>
</evidence>
<dbReference type="PROSITE" id="PS00010">
    <property type="entry name" value="ASX_HYDROXYL"/>
    <property type="match status" value="1"/>
</dbReference>
<dbReference type="InterPro" id="IPR018097">
    <property type="entry name" value="EGF_Ca-bd_CS"/>
</dbReference>
<evidence type="ECO:0000256" key="6">
    <source>
        <dbReference type="ARBA" id="ARBA00022729"/>
    </source>
</evidence>
<dbReference type="GO" id="GO:0005886">
    <property type="term" value="C:plasma membrane"/>
    <property type="evidence" value="ECO:0007669"/>
    <property type="project" value="UniProtKB-SubCell"/>
</dbReference>
<dbReference type="InterPro" id="IPR000203">
    <property type="entry name" value="GPS"/>
</dbReference>
<dbReference type="CDD" id="cd00054">
    <property type="entry name" value="EGF_CA"/>
    <property type="match status" value="1"/>
</dbReference>
<dbReference type="InterPro" id="IPR017983">
    <property type="entry name" value="GPCR_2_secretin-like_CS"/>
</dbReference>
<dbReference type="PANTHER" id="PTHR12011:SF455">
    <property type="entry name" value="ADHESION G PROTEIN-COUPLED RECEPTOR E3"/>
    <property type="match status" value="1"/>
</dbReference>
<dbReference type="Proteomes" id="UP000007648">
    <property type="component" value="Unassembled WGS sequence"/>
</dbReference>
<keyword evidence="4 13" id="KW-0245">EGF-like domain</keyword>
<evidence type="ECO:0000313" key="20">
    <source>
        <dbReference type="Proteomes" id="UP000007648"/>
    </source>
</evidence>
<feature type="transmembrane region" description="Helical" evidence="14">
    <location>
        <begin position="351"/>
        <end position="370"/>
    </location>
</feature>
<dbReference type="GeneTree" id="ENSGT00940000163334"/>
<feature type="domain" description="GAIN-B" evidence="17">
    <location>
        <begin position="144"/>
        <end position="311"/>
    </location>
</feature>
<evidence type="ECO:0000256" key="1">
    <source>
        <dbReference type="ARBA" id="ARBA00004651"/>
    </source>
</evidence>
<feature type="transmembrane region" description="Helical" evidence="14">
    <location>
        <begin position="502"/>
        <end position="520"/>
    </location>
</feature>
<dbReference type="SMART" id="SM00181">
    <property type="entry name" value="EGF"/>
    <property type="match status" value="2"/>
</dbReference>
<dbReference type="PROSITE" id="PS01187">
    <property type="entry name" value="EGF_CA"/>
    <property type="match status" value="1"/>
</dbReference>
<dbReference type="InterPro" id="IPR017981">
    <property type="entry name" value="GPCR_2-like_7TM"/>
</dbReference>
<dbReference type="FunFam" id="2.10.25.10:FF:000038">
    <property type="entry name" value="Fibrillin 2"/>
    <property type="match status" value="1"/>
</dbReference>
<evidence type="ECO:0000256" key="13">
    <source>
        <dbReference type="PROSITE-ProRule" id="PRU00076"/>
    </source>
</evidence>
<dbReference type="InParanoid" id="G3VFY9"/>
<dbReference type="Gene3D" id="2.60.220.50">
    <property type="match status" value="1"/>
</dbReference>
<evidence type="ECO:0000256" key="4">
    <source>
        <dbReference type="ARBA" id="ARBA00022536"/>
    </source>
</evidence>
<proteinExistence type="inferred from homology"/>
<evidence type="ECO:0000256" key="5">
    <source>
        <dbReference type="ARBA" id="ARBA00022692"/>
    </source>
</evidence>
<dbReference type="PROSITE" id="PS50221">
    <property type="entry name" value="GAIN_B"/>
    <property type="match status" value="1"/>
</dbReference>
<dbReference type="FunCoup" id="G3VFY9">
    <property type="interactions" value="74"/>
</dbReference>
<keyword evidence="6 15" id="KW-0732">Signal</keyword>
<dbReference type="PRINTS" id="PR00249">
    <property type="entry name" value="GPCRSECRETIN"/>
</dbReference>
<dbReference type="GO" id="GO:0007189">
    <property type="term" value="P:adenylate cyclase-activating G protein-coupled receptor signaling pathway"/>
    <property type="evidence" value="ECO:0007669"/>
    <property type="project" value="TreeGrafter"/>
</dbReference>
<dbReference type="InterPro" id="IPR000152">
    <property type="entry name" value="EGF-type_Asp/Asn_hydroxyl_site"/>
</dbReference>
<dbReference type="InterPro" id="IPR000832">
    <property type="entry name" value="GPCR_2_secretin-like"/>
</dbReference>
<evidence type="ECO:0000259" key="17">
    <source>
        <dbReference type="PROSITE" id="PS50221"/>
    </source>
</evidence>
<dbReference type="SMART" id="SM00303">
    <property type="entry name" value="GPS"/>
    <property type="match status" value="1"/>
</dbReference>
<dbReference type="InterPro" id="IPR001881">
    <property type="entry name" value="EGF-like_Ca-bd_dom"/>
</dbReference>
<comment type="similarity">
    <text evidence="2">Belongs to the G-protein coupled receptor 2 family. Adhesion G-protein coupled receptor (ADGR) subfamily.</text>
</comment>
<protein>
    <recommendedName>
        <fullName evidence="21">Adhesion G protein-coupled receptor E3</fullName>
    </recommendedName>
</protein>
<feature type="domain" description="EGF-like" evidence="16">
    <location>
        <begin position="70"/>
        <end position="109"/>
    </location>
</feature>
<dbReference type="PROSITE" id="PS00650">
    <property type="entry name" value="G_PROTEIN_RECEP_F2_2"/>
    <property type="match status" value="1"/>
</dbReference>
<dbReference type="GO" id="GO:0005509">
    <property type="term" value="F:calcium ion binding"/>
    <property type="evidence" value="ECO:0007669"/>
    <property type="project" value="InterPro"/>
</dbReference>
<dbReference type="PROSITE" id="PS50026">
    <property type="entry name" value="EGF_3"/>
    <property type="match status" value="1"/>
</dbReference>
<keyword evidence="20" id="KW-1185">Reference proteome</keyword>
<reference evidence="19 20" key="1">
    <citation type="journal article" date="2011" name="Proc. Natl. Acad. Sci. U.S.A.">
        <title>Genetic diversity and population structure of the endangered marsupial Sarcophilus harrisii (Tasmanian devil).</title>
        <authorList>
            <person name="Miller W."/>
            <person name="Hayes V.M."/>
            <person name="Ratan A."/>
            <person name="Petersen D.C."/>
            <person name="Wittekindt N.E."/>
            <person name="Miller J."/>
            <person name="Walenz B."/>
            <person name="Knight J."/>
            <person name="Qi J."/>
            <person name="Zhao F."/>
            <person name="Wang Q."/>
            <person name="Bedoya-Reina O.C."/>
            <person name="Katiyar N."/>
            <person name="Tomsho L.P."/>
            <person name="Kasson L.M."/>
            <person name="Hardie R.A."/>
            <person name="Woodbridge P."/>
            <person name="Tindall E.A."/>
            <person name="Bertelsen M.F."/>
            <person name="Dixon D."/>
            <person name="Pyecroft S."/>
            <person name="Helgen K.M."/>
            <person name="Lesk A.M."/>
            <person name="Pringle T.H."/>
            <person name="Patterson N."/>
            <person name="Zhang Y."/>
            <person name="Kreiss A."/>
            <person name="Woods G.M."/>
            <person name="Jones M.E."/>
            <person name="Schuster S.C."/>
        </authorList>
    </citation>
    <scope>NUCLEOTIDE SEQUENCE [LARGE SCALE GENOMIC DNA]</scope>
</reference>
<evidence type="ECO:0000256" key="3">
    <source>
        <dbReference type="ARBA" id="ARBA00022475"/>
    </source>
</evidence>
<keyword evidence="9 14" id="KW-1133">Transmembrane helix</keyword>
<evidence type="ECO:0000256" key="14">
    <source>
        <dbReference type="SAM" id="Phobius"/>
    </source>
</evidence>
<feature type="domain" description="G-protein coupled receptors family 2 profile 2" evidence="18">
    <location>
        <begin position="316"/>
        <end position="550"/>
    </location>
</feature>
<dbReference type="Gene3D" id="2.10.25.10">
    <property type="entry name" value="Laminin"/>
    <property type="match status" value="2"/>
</dbReference>
<evidence type="ECO:0000259" key="16">
    <source>
        <dbReference type="PROSITE" id="PS50026"/>
    </source>
</evidence>
<evidence type="ECO:0000313" key="19">
    <source>
        <dbReference type="Ensembl" id="ENSSHAP00000002093.2"/>
    </source>
</evidence>
<name>G3VFY9_SARHA</name>
<dbReference type="PROSITE" id="PS50261">
    <property type="entry name" value="G_PROTEIN_RECEP_F2_4"/>
    <property type="match status" value="1"/>
</dbReference>
<evidence type="ECO:0000259" key="18">
    <source>
        <dbReference type="PROSITE" id="PS50261"/>
    </source>
</evidence>
<dbReference type="InterPro" id="IPR049883">
    <property type="entry name" value="NOTCH1_EGF-like"/>
</dbReference>
<reference evidence="19" key="2">
    <citation type="submission" date="2025-08" db="UniProtKB">
        <authorList>
            <consortium name="Ensembl"/>
        </authorList>
    </citation>
    <scope>IDENTIFICATION</scope>
</reference>
<sequence length="600" mass="67629">HIPPLSISGLCVLVLLKTAVFQNTKDSQCRRRGCPQNAICINKTHCACEDGFVTTSGEKYFSDFLEICDDVNECVPPIKIFCGMNADCVNTYGSYHCTCIPGYALPSGEKNFPNASMNNCQVFISCYQLKNLSYKLQSFIAINTNWTAENKRRIAIEVTELLQNLEQTAWQDALRSPVKKWMLLNNSRVGEFICAVAFLSYSSLQTIINASFFIERPEKSNGIYMLSQVVSIAVGSHQNQPSSLSVLLTFQHIQVGMNHRSLCVYWEAQGEEGGAWSTKNCNLIESNKTHTRCNCTHLSSFAVLMDLQQQDEDYVLTVITYVGLSLSLLCLFLAILTFLLCHTIQNTSTSLHLQLSLCLFLANLLFLIGIKQTKIKVLCSIIAGLLHYFYLASFTWLLLEGLHLFLTARNLMVANYSRVNHSLRKVMYPLGYGIPAVIVAISAASRANLYGTSSQCWLQTQEGFLWAFLGPVCIIFSINFVFILLIIWILQNKAKDPSFPRTLTQLCILGCTWCLGILQIGPAARIMRYLFTIINSLQGVFIFLVYCLLNHQVQEQYKKWFKTLRPTKSESFMLSSKVVSEPGRKHQKIKSFLWAGKICS</sequence>
<feature type="transmembrane region" description="Helical" evidence="14">
    <location>
        <begin position="426"/>
        <end position="444"/>
    </location>
</feature>
<dbReference type="FunFam" id="1.20.1070.10:FF:000054">
    <property type="entry name" value="Adhesion G protein-coupled receptor E3"/>
    <property type="match status" value="1"/>
</dbReference>
<comment type="caution">
    <text evidence="13">Lacks conserved residue(s) required for the propagation of feature annotation.</text>
</comment>